<accession>A0A5C4MA12</accession>
<feature type="chain" id="PRO_5038242814" evidence="1">
    <location>
        <begin position="31"/>
        <end position="341"/>
    </location>
</feature>
<reference evidence="3 5" key="1">
    <citation type="submission" date="2019-05" db="EMBL/GenBank/DDBJ databases">
        <title>Mumia sp. nov., isolated from the intestinal contents of plateau pika (Ochotona curzoniae) in the Qinghai-Tibet plateau of China.</title>
        <authorList>
            <person name="Tian Z."/>
        </authorList>
    </citation>
    <scope>NUCLEOTIDE SEQUENCE [LARGE SCALE GENOMIC DNA]</scope>
    <source>
        <strain evidence="5">527</strain>
        <strain evidence="3">Z527</strain>
    </source>
</reference>
<dbReference type="Pfam" id="PF09084">
    <property type="entry name" value="NMT1"/>
    <property type="match status" value="1"/>
</dbReference>
<dbReference type="EMBL" id="VDFR01000198">
    <property type="protein sequence ID" value="TNC31863.1"/>
    <property type="molecule type" value="Genomic_DNA"/>
</dbReference>
<evidence type="ECO:0000313" key="5">
    <source>
        <dbReference type="Proteomes" id="UP000306740"/>
    </source>
</evidence>
<proteinExistence type="predicted"/>
<dbReference type="SUPFAM" id="SSF53850">
    <property type="entry name" value="Periplasmic binding protein-like II"/>
    <property type="match status" value="1"/>
</dbReference>
<dbReference type="OrthoDB" id="506623at2"/>
<keyword evidence="1" id="KW-0732">Signal</keyword>
<feature type="domain" description="SsuA/THI5-like" evidence="2">
    <location>
        <begin position="137"/>
        <end position="271"/>
    </location>
</feature>
<organism evidence="3 5">
    <name type="scientific">Mumia zhuanghuii</name>
    <dbReference type="NCBI Taxonomy" id="2585211"/>
    <lineage>
        <taxon>Bacteria</taxon>
        <taxon>Bacillati</taxon>
        <taxon>Actinomycetota</taxon>
        <taxon>Actinomycetes</taxon>
        <taxon>Propionibacteriales</taxon>
        <taxon>Nocardioidaceae</taxon>
        <taxon>Mumia</taxon>
    </lineage>
</organism>
<dbReference type="PANTHER" id="PTHR30024">
    <property type="entry name" value="ALIPHATIC SULFONATES-BINDING PROTEIN-RELATED"/>
    <property type="match status" value="1"/>
</dbReference>
<dbReference type="InterPro" id="IPR015168">
    <property type="entry name" value="SsuA/THI5"/>
</dbReference>
<dbReference type="Gene3D" id="3.40.190.10">
    <property type="entry name" value="Periplasmic binding protein-like II"/>
    <property type="match status" value="2"/>
</dbReference>
<dbReference type="PANTHER" id="PTHR30024:SF42">
    <property type="entry name" value="ALIPHATIC SULFONATES-BINDING PROTEIN-RELATED"/>
    <property type="match status" value="1"/>
</dbReference>
<protein>
    <submittedName>
        <fullName evidence="3">Transporter substrate-binding domain-containing protein</fullName>
    </submittedName>
</protein>
<sequence length="341" mass="35317">MSHRTSRRSRTRLRRAAVALAAVVASASLAACGGDGASADSETTVLKIPDPGNAGVLAYAKKTGALEKSLADTGATVEWGGSYASFTATIDAVRSGDVNILPGAISPAIGYLSTNDDLKIFAVAPRTTDPKAPVSDGLVVPKESDVTAIDQLVGKSVAVNKGGRGEYLLDRALDAAGIAHDAVEKVYLNPQQAAGAFASGKVDAWWAIVRGYPAAVEQGAKTLVTAEDVGDDDLSIYAARTEVVEENPEALRAFITTIAALTEEATQDPEKFQNVFTDSGPTATSGAALARDTEVERYRTPYAAVTDADLATIQQVADYFAENGLISRPVEASAAAVKLGS</sequence>
<name>A0A5C4MA12_9ACTN</name>
<dbReference type="Proteomes" id="UP000306740">
    <property type="component" value="Unassembled WGS sequence"/>
</dbReference>
<evidence type="ECO:0000259" key="2">
    <source>
        <dbReference type="Pfam" id="PF09084"/>
    </source>
</evidence>
<comment type="caution">
    <text evidence="3">The sequence shown here is derived from an EMBL/GenBank/DDBJ whole genome shotgun (WGS) entry which is preliminary data.</text>
</comment>
<dbReference type="RefSeq" id="WP_139105446.1">
    <property type="nucleotide sequence ID" value="NZ_VDFR01000023.1"/>
</dbReference>
<gene>
    <name evidence="4" type="ORF">FHE65_05410</name>
    <name evidence="3" type="ORF">FHE65_30665</name>
</gene>
<dbReference type="AlphaFoldDB" id="A0A5C4MA12"/>
<evidence type="ECO:0000313" key="3">
    <source>
        <dbReference type="EMBL" id="TNC31863.1"/>
    </source>
</evidence>
<evidence type="ECO:0000256" key="1">
    <source>
        <dbReference type="SAM" id="SignalP"/>
    </source>
</evidence>
<dbReference type="EMBL" id="VDFR01000023">
    <property type="protein sequence ID" value="TNC49518.1"/>
    <property type="molecule type" value="Genomic_DNA"/>
</dbReference>
<dbReference type="PROSITE" id="PS51257">
    <property type="entry name" value="PROKAR_LIPOPROTEIN"/>
    <property type="match status" value="1"/>
</dbReference>
<feature type="signal peptide" evidence="1">
    <location>
        <begin position="1"/>
        <end position="30"/>
    </location>
</feature>
<evidence type="ECO:0000313" key="4">
    <source>
        <dbReference type="EMBL" id="TNC49518.1"/>
    </source>
</evidence>